<evidence type="ECO:0000256" key="2">
    <source>
        <dbReference type="ARBA" id="ARBA00022692"/>
    </source>
</evidence>
<evidence type="ECO:0000313" key="10">
    <source>
        <dbReference type="Proteomes" id="UP001597297"/>
    </source>
</evidence>
<feature type="compositionally biased region" description="Polar residues" evidence="6">
    <location>
        <begin position="644"/>
        <end position="654"/>
    </location>
</feature>
<dbReference type="PROSITE" id="PS50234">
    <property type="entry name" value="VWFA"/>
    <property type="match status" value="1"/>
</dbReference>
<feature type="coiled-coil region" evidence="5">
    <location>
        <begin position="453"/>
        <end position="487"/>
    </location>
</feature>
<evidence type="ECO:0000256" key="7">
    <source>
        <dbReference type="SAM" id="Phobius"/>
    </source>
</evidence>
<dbReference type="InterPro" id="IPR036465">
    <property type="entry name" value="vWFA_dom_sf"/>
</dbReference>
<keyword evidence="10" id="KW-1185">Reference proteome</keyword>
<evidence type="ECO:0000256" key="6">
    <source>
        <dbReference type="SAM" id="MobiDB-lite"/>
    </source>
</evidence>
<keyword evidence="1" id="KW-1003">Cell membrane</keyword>
<feature type="transmembrane region" description="Helical" evidence="7">
    <location>
        <begin position="6"/>
        <end position="26"/>
    </location>
</feature>
<dbReference type="PANTHER" id="PTHR22550">
    <property type="entry name" value="SPORE GERMINATION PROTEIN"/>
    <property type="match status" value="1"/>
</dbReference>
<feature type="compositionally biased region" description="Low complexity" evidence="6">
    <location>
        <begin position="633"/>
        <end position="643"/>
    </location>
</feature>
<reference evidence="10" key="1">
    <citation type="journal article" date="2019" name="Int. J. Syst. Evol. Microbiol.">
        <title>The Global Catalogue of Microorganisms (GCM) 10K type strain sequencing project: providing services to taxonomists for standard genome sequencing and annotation.</title>
        <authorList>
            <consortium name="The Broad Institute Genomics Platform"/>
            <consortium name="The Broad Institute Genome Sequencing Center for Infectious Disease"/>
            <person name="Wu L."/>
            <person name="Ma J."/>
        </authorList>
    </citation>
    <scope>NUCLEOTIDE SEQUENCE [LARGE SCALE GENOMIC DNA]</scope>
    <source>
        <strain evidence="10">JCM 16545</strain>
    </source>
</reference>
<keyword evidence="2 7" id="KW-0812">Transmembrane</keyword>
<dbReference type="RefSeq" id="WP_377095291.1">
    <property type="nucleotide sequence ID" value="NZ_JBHSJM010000001.1"/>
</dbReference>
<proteinExistence type="predicted"/>
<organism evidence="9 10">
    <name type="scientific">Rubritalea spongiae</name>
    <dbReference type="NCBI Taxonomy" id="430797"/>
    <lineage>
        <taxon>Bacteria</taxon>
        <taxon>Pseudomonadati</taxon>
        <taxon>Verrucomicrobiota</taxon>
        <taxon>Verrucomicrobiia</taxon>
        <taxon>Verrucomicrobiales</taxon>
        <taxon>Rubritaleaceae</taxon>
        <taxon>Rubritalea</taxon>
    </lineage>
</organism>
<evidence type="ECO:0000256" key="5">
    <source>
        <dbReference type="SAM" id="Coils"/>
    </source>
</evidence>
<dbReference type="EMBL" id="JBHUJC010000019">
    <property type="protein sequence ID" value="MFD2276070.1"/>
    <property type="molecule type" value="Genomic_DNA"/>
</dbReference>
<feature type="region of interest" description="Disordered" evidence="6">
    <location>
        <begin position="602"/>
        <end position="690"/>
    </location>
</feature>
<comment type="caution">
    <text evidence="9">The sequence shown here is derived from an EMBL/GenBank/DDBJ whole genome shotgun (WGS) entry which is preliminary data.</text>
</comment>
<gene>
    <name evidence="9" type="ORF">ACFSQZ_06295</name>
</gene>
<evidence type="ECO:0000313" key="9">
    <source>
        <dbReference type="EMBL" id="MFD2276070.1"/>
    </source>
</evidence>
<evidence type="ECO:0000259" key="8">
    <source>
        <dbReference type="PROSITE" id="PS50234"/>
    </source>
</evidence>
<dbReference type="SUPFAM" id="SSF53300">
    <property type="entry name" value="vWA-like"/>
    <property type="match status" value="1"/>
</dbReference>
<feature type="compositionally biased region" description="Acidic residues" evidence="6">
    <location>
        <begin position="609"/>
        <end position="632"/>
    </location>
</feature>
<dbReference type="InterPro" id="IPR050768">
    <property type="entry name" value="UPF0353/GerABKA_families"/>
</dbReference>
<dbReference type="InterPro" id="IPR002035">
    <property type="entry name" value="VWF_A"/>
</dbReference>
<feature type="domain" description="VWFA" evidence="8">
    <location>
        <begin position="83"/>
        <end position="262"/>
    </location>
</feature>
<accession>A0ABW5E592</accession>
<protein>
    <submittedName>
        <fullName evidence="9">VWA domain-containing protein</fullName>
    </submittedName>
</protein>
<dbReference type="PANTHER" id="PTHR22550:SF5">
    <property type="entry name" value="LEUCINE ZIPPER PROTEIN 4"/>
    <property type="match status" value="1"/>
</dbReference>
<keyword evidence="3 7" id="KW-1133">Transmembrane helix</keyword>
<keyword evidence="4 7" id="KW-0472">Membrane</keyword>
<evidence type="ECO:0000256" key="3">
    <source>
        <dbReference type="ARBA" id="ARBA00022989"/>
    </source>
</evidence>
<feature type="transmembrane region" description="Helical" evidence="7">
    <location>
        <begin position="52"/>
        <end position="70"/>
    </location>
</feature>
<dbReference type="Gene3D" id="3.40.50.410">
    <property type="entry name" value="von Willebrand factor, type A domain"/>
    <property type="match status" value="1"/>
</dbReference>
<evidence type="ECO:0000256" key="4">
    <source>
        <dbReference type="ARBA" id="ARBA00023136"/>
    </source>
</evidence>
<sequence length="690" mass="76627">MNEFTFQQPTVLLLALLLIPLSWLLYRAREKRRSVINALGITYSTHRKLRDILRLVSLLLIVCALAKPGHSPETKSVSNTGRDVVFALDVSRSMLAEDVIPSRLEVAKQGIKDALETLNSERVGLVAYAGSASILCPLTYDHDFVAHMLEQAHPRSVDFGGTTLQSAVEKIADQVFLADRENVQDLIILTDGGDHGSHMEKVAGILEEKQANALIVGIGDPNQGSPIPITNKEGKAEDLTIDGQTIFTKLDDASLTAFAQQSNRAEYFPVATAPFNLGQLYIDYAQDKKKVASDDKTGFTLYQDASLYFLAPALLLLLLSECWGLKGLQLGNAVVFFIFLTPLDLDAAETYAQKEFSSATTLMRDGYYEEAAEKLQELPTQLNDQQAAHTVIAASSFNLGLCYHELSQSHFENSPETAHSYAQQAQRAFLTAKRYDQSFKRAGQRIVSTAQWIAELDKVLKAQQEAEEAIEKEIQALLEELNKILTAQQEIRESVRISERQHKQHTSPEVTVLSKEFSTSQSSLTVRSSNARSSMLSIHEKLEIPGSEQDSLMTQPLKYMSQVVSSQQHASEHLIDRANWSAALSQQSNAEKLLTEIIELLSGNSQQSSDEDGEEGDDEGEEDYEYSEDDSESSMSSESMQGDFSSTSQMQSLPEPNYSAEDILQEEQSNLQFRQEKRASQNAAQVEKDY</sequence>
<name>A0ABW5E592_9BACT</name>
<keyword evidence="5" id="KW-0175">Coiled coil</keyword>
<dbReference type="Pfam" id="PF13519">
    <property type="entry name" value="VWA_2"/>
    <property type="match status" value="1"/>
</dbReference>
<evidence type="ECO:0000256" key="1">
    <source>
        <dbReference type="ARBA" id="ARBA00022475"/>
    </source>
</evidence>
<dbReference type="SMART" id="SM00327">
    <property type="entry name" value="VWA"/>
    <property type="match status" value="1"/>
</dbReference>
<dbReference type="Proteomes" id="UP001597297">
    <property type="component" value="Unassembled WGS sequence"/>
</dbReference>